<evidence type="ECO:0000313" key="1">
    <source>
        <dbReference type="EMBL" id="KRX89114.1"/>
    </source>
</evidence>
<reference evidence="1 2" key="1">
    <citation type="submission" date="2015-01" db="EMBL/GenBank/DDBJ databases">
        <title>Evolution of Trichinella species and genotypes.</title>
        <authorList>
            <person name="Korhonen P.K."/>
            <person name="Edoardo P."/>
            <person name="Giuseppe L.R."/>
            <person name="Gasser R.B."/>
        </authorList>
    </citation>
    <scope>NUCLEOTIDE SEQUENCE [LARGE SCALE GENOMIC DNA]</scope>
    <source>
        <strain evidence="1">ISS2496</strain>
    </source>
</reference>
<gene>
    <name evidence="1" type="ORF">T12_9448</name>
</gene>
<dbReference type="EMBL" id="JYDQ01004767">
    <property type="protein sequence ID" value="KRX89114.1"/>
    <property type="molecule type" value="Genomic_DNA"/>
</dbReference>
<proteinExistence type="predicted"/>
<evidence type="ECO:0000313" key="2">
    <source>
        <dbReference type="Proteomes" id="UP000054783"/>
    </source>
</evidence>
<organism evidence="1 2">
    <name type="scientific">Trichinella patagoniensis</name>
    <dbReference type="NCBI Taxonomy" id="990121"/>
    <lineage>
        <taxon>Eukaryota</taxon>
        <taxon>Metazoa</taxon>
        <taxon>Ecdysozoa</taxon>
        <taxon>Nematoda</taxon>
        <taxon>Enoplea</taxon>
        <taxon>Dorylaimia</taxon>
        <taxon>Trichinellida</taxon>
        <taxon>Trichinellidae</taxon>
        <taxon>Trichinella</taxon>
    </lineage>
</organism>
<comment type="caution">
    <text evidence="1">The sequence shown here is derived from an EMBL/GenBank/DDBJ whole genome shotgun (WGS) entry which is preliminary data.</text>
</comment>
<dbReference type="Proteomes" id="UP000054783">
    <property type="component" value="Unassembled WGS sequence"/>
</dbReference>
<protein>
    <submittedName>
        <fullName evidence="1">Uncharacterized protein</fullName>
    </submittedName>
</protein>
<dbReference type="OrthoDB" id="10472550at2759"/>
<name>A0A0V0XMD1_9BILA</name>
<accession>A0A0V0XMD1</accession>
<dbReference type="AlphaFoldDB" id="A0A0V0XMD1"/>
<keyword evidence="2" id="KW-1185">Reference proteome</keyword>
<feature type="non-terminal residue" evidence="1">
    <location>
        <position position="40"/>
    </location>
</feature>
<sequence>MTNVGYVHHIMSLQFRFQFREREVALASSILTLMPQKSSE</sequence>